<name>A0A9X7B7C3_BACCE</name>
<comment type="caution">
    <text evidence="1">The sequence shown here is derived from an EMBL/GenBank/DDBJ whole genome shotgun (WGS) entry which is preliminary data.</text>
</comment>
<reference evidence="1 2" key="1">
    <citation type="submission" date="2017-09" db="EMBL/GenBank/DDBJ databases">
        <title>Large-scale bioinformatics analysis of Bacillus genomes uncovers conserved roles of natural products in bacterial physiology.</title>
        <authorList>
            <consortium name="Agbiome Team Llc"/>
            <person name="Bleich R.M."/>
            <person name="Grubbs K.J."/>
            <person name="Santa Maria K.C."/>
            <person name="Allen S.E."/>
            <person name="Farag S."/>
            <person name="Shank E.A."/>
            <person name="Bowers A."/>
        </authorList>
    </citation>
    <scope>NUCLEOTIDE SEQUENCE [LARGE SCALE GENOMIC DNA]</scope>
    <source>
        <strain evidence="1 2">AFS060282</strain>
    </source>
</reference>
<proteinExistence type="predicted"/>
<gene>
    <name evidence="1" type="ORF">COK98_29540</name>
</gene>
<organism evidence="1 2">
    <name type="scientific">Bacillus cereus</name>
    <dbReference type="NCBI Taxonomy" id="1396"/>
    <lineage>
        <taxon>Bacteria</taxon>
        <taxon>Bacillati</taxon>
        <taxon>Bacillota</taxon>
        <taxon>Bacilli</taxon>
        <taxon>Bacillales</taxon>
        <taxon>Bacillaceae</taxon>
        <taxon>Bacillus</taxon>
        <taxon>Bacillus cereus group</taxon>
    </lineage>
</organism>
<evidence type="ECO:0000313" key="1">
    <source>
        <dbReference type="EMBL" id="PFV01434.1"/>
    </source>
</evidence>
<accession>A0A9X7B7C3</accession>
<protein>
    <submittedName>
        <fullName evidence="1">Uncharacterized protein</fullName>
    </submittedName>
</protein>
<dbReference type="Proteomes" id="UP000226257">
    <property type="component" value="Unassembled WGS sequence"/>
</dbReference>
<sequence>MNKQLFIKNTPFNRSNFEPISNWLNRPEGGVWTADYNESYGSAWLTSGNVIFEHINPLGFIFKVNPKANILTLNSVKDALDILPEYHISTIFPAPTRPDGTEVGVGTDKIDFEKMSKTYDAISVSREVARADIRHNGRYSPFADWGIASTLWFNTDHLELEMELSTKELKELLMNA</sequence>
<dbReference type="RefSeq" id="WP_098660223.1">
    <property type="nucleotide sequence ID" value="NZ_NVDQ01000049.1"/>
</dbReference>
<dbReference type="EMBL" id="NVDQ01000049">
    <property type="protein sequence ID" value="PFV01434.1"/>
    <property type="molecule type" value="Genomic_DNA"/>
</dbReference>
<evidence type="ECO:0000313" key="2">
    <source>
        <dbReference type="Proteomes" id="UP000226257"/>
    </source>
</evidence>
<dbReference type="AlphaFoldDB" id="A0A9X7B7C3"/>